<dbReference type="Proteomes" id="UP001143474">
    <property type="component" value="Unassembled WGS sequence"/>
</dbReference>
<accession>A0A9W6IAW7</accession>
<evidence type="ECO:0000313" key="1">
    <source>
        <dbReference type="EMBL" id="GLK15007.1"/>
    </source>
</evidence>
<protein>
    <submittedName>
        <fullName evidence="1">Uncharacterized protein</fullName>
    </submittedName>
</protein>
<dbReference type="AlphaFoldDB" id="A0A9W6IAW7"/>
<gene>
    <name evidence="1" type="ORF">GCM10017600_84200</name>
</gene>
<reference evidence="1" key="2">
    <citation type="submission" date="2023-01" db="EMBL/GenBank/DDBJ databases">
        <authorList>
            <person name="Sun Q."/>
            <person name="Evtushenko L."/>
        </authorList>
    </citation>
    <scope>NUCLEOTIDE SEQUENCE</scope>
    <source>
        <strain evidence="1">VKM Ac-2007</strain>
    </source>
</reference>
<keyword evidence="2" id="KW-1185">Reference proteome</keyword>
<name>A0A9W6IAW7_9ACTN</name>
<proteinExistence type="predicted"/>
<reference evidence="1" key="1">
    <citation type="journal article" date="2014" name="Int. J. Syst. Evol. Microbiol.">
        <title>Complete genome sequence of Corynebacterium casei LMG S-19264T (=DSM 44701T), isolated from a smear-ripened cheese.</title>
        <authorList>
            <consortium name="US DOE Joint Genome Institute (JGI-PGF)"/>
            <person name="Walter F."/>
            <person name="Albersmeier A."/>
            <person name="Kalinowski J."/>
            <person name="Ruckert C."/>
        </authorList>
    </citation>
    <scope>NUCLEOTIDE SEQUENCE</scope>
    <source>
        <strain evidence="1">VKM Ac-2007</strain>
    </source>
</reference>
<evidence type="ECO:0000313" key="2">
    <source>
        <dbReference type="Proteomes" id="UP001143474"/>
    </source>
</evidence>
<dbReference type="EMBL" id="BSEV01000040">
    <property type="protein sequence ID" value="GLK15007.1"/>
    <property type="molecule type" value="Genomic_DNA"/>
</dbReference>
<organism evidence="1 2">
    <name type="scientific">Streptosporangium carneum</name>
    <dbReference type="NCBI Taxonomy" id="47481"/>
    <lineage>
        <taxon>Bacteria</taxon>
        <taxon>Bacillati</taxon>
        <taxon>Actinomycetota</taxon>
        <taxon>Actinomycetes</taxon>
        <taxon>Streptosporangiales</taxon>
        <taxon>Streptosporangiaceae</taxon>
        <taxon>Streptosporangium</taxon>
    </lineage>
</organism>
<comment type="caution">
    <text evidence="1">The sequence shown here is derived from an EMBL/GenBank/DDBJ whole genome shotgun (WGS) entry which is preliminary data.</text>
</comment>
<sequence length="76" mass="8195">MTGTAQEATVTAGGVRRPTRVSGLDVVVMTFPSPDDWAHDCEPAPRNHDELEAHVFVRSYNQAVGGVSIRFVIASN</sequence>